<dbReference type="Pfam" id="PF00872">
    <property type="entry name" value="Transposase_mut"/>
    <property type="match status" value="1"/>
</dbReference>
<name>A0A173S0U4_9FIRM</name>
<dbReference type="PANTHER" id="PTHR33217">
    <property type="entry name" value="TRANSPOSASE FOR INSERTION SEQUENCE ELEMENT IS1081"/>
    <property type="match status" value="1"/>
</dbReference>
<sequence>MARRKDSPQKAAMREMMRDYLKNNDISIKDGTDVNSIMRDMMSVLLEGALDEELDEELGYSKYDYRNKETDNSRNGHSSKTMHTSYGDMDVAIPRDRNGDYEPQLIKKYQNTVTQDMEEKILSMYAKGMTTGDIESHMRELYDIDISDSTISRITDKILPIVKEWQERPLEEVYAVVFMDAIHYHVRSEGRIVKRAVYIALGIDMNGKKDVLGMYVGENESAKFWLSIMNGLKNRGVEDILIACVDGLNGFPQAIEAVYPKTEIQQCIIHQIRNSTKFVSYKDIKKLMADLKLVYAAPTEETALNELELFKDKWDSKYPKIYKSWHDNWATLSTYFKYPEAVRRLIYTTNAIEGFNRQLRKVTKSKTVFPSDDSLLKMLYLATMDITKKWTGHRQDWGQIHSQLEIYFEERLIGRNL</sequence>
<dbReference type="GO" id="GO:0006313">
    <property type="term" value="P:DNA transposition"/>
    <property type="evidence" value="ECO:0007669"/>
    <property type="project" value="UniProtKB-UniRule"/>
</dbReference>
<feature type="region of interest" description="Disordered" evidence="7">
    <location>
        <begin position="66"/>
        <end position="85"/>
    </location>
</feature>
<evidence type="ECO:0000313" key="8">
    <source>
        <dbReference type="EMBL" id="CUM83527.1"/>
    </source>
</evidence>
<accession>A0A173S0U4</accession>
<dbReference type="GO" id="GO:0004803">
    <property type="term" value="F:transposase activity"/>
    <property type="evidence" value="ECO:0007669"/>
    <property type="project" value="UniProtKB-UniRule"/>
</dbReference>
<evidence type="ECO:0000256" key="7">
    <source>
        <dbReference type="SAM" id="MobiDB-lite"/>
    </source>
</evidence>
<protein>
    <recommendedName>
        <fullName evidence="6">Mutator family transposase</fullName>
    </recommendedName>
</protein>
<reference evidence="8 9" key="1">
    <citation type="submission" date="2015-09" db="EMBL/GenBank/DDBJ databases">
        <authorList>
            <consortium name="Pathogen Informatics"/>
        </authorList>
    </citation>
    <scope>NUCLEOTIDE SEQUENCE [LARGE SCALE GENOMIC DNA]</scope>
    <source>
        <strain evidence="8 9">2789STDY5608863</strain>
    </source>
</reference>
<dbReference type="PANTHER" id="PTHR33217:SF8">
    <property type="entry name" value="MUTATOR FAMILY TRANSPOSASE"/>
    <property type="match status" value="1"/>
</dbReference>
<comment type="function">
    <text evidence="1 6">Required for the transposition of the insertion element.</text>
</comment>
<proteinExistence type="inferred from homology"/>
<gene>
    <name evidence="8" type="ORF">ERS852420_00989</name>
</gene>
<evidence type="ECO:0000256" key="1">
    <source>
        <dbReference type="ARBA" id="ARBA00002190"/>
    </source>
</evidence>
<dbReference type="AlphaFoldDB" id="A0A173S0U4"/>
<organism evidence="8 9">
    <name type="scientific">Roseburia faecis</name>
    <dbReference type="NCBI Taxonomy" id="301302"/>
    <lineage>
        <taxon>Bacteria</taxon>
        <taxon>Bacillati</taxon>
        <taxon>Bacillota</taxon>
        <taxon>Clostridia</taxon>
        <taxon>Lachnospirales</taxon>
        <taxon>Lachnospiraceae</taxon>
        <taxon>Roseburia</taxon>
    </lineage>
</organism>
<keyword evidence="4 6" id="KW-0238">DNA-binding</keyword>
<keyword evidence="5 6" id="KW-0233">DNA recombination</keyword>
<dbReference type="NCBIfam" id="NF033543">
    <property type="entry name" value="transpos_IS256"/>
    <property type="match status" value="1"/>
</dbReference>
<evidence type="ECO:0000256" key="2">
    <source>
        <dbReference type="ARBA" id="ARBA00010961"/>
    </source>
</evidence>
<keyword evidence="3 6" id="KW-0815">Transposition</keyword>
<dbReference type="InterPro" id="IPR001207">
    <property type="entry name" value="Transposase_mutator"/>
</dbReference>
<dbReference type="GO" id="GO:0003677">
    <property type="term" value="F:DNA binding"/>
    <property type="evidence" value="ECO:0007669"/>
    <property type="project" value="UniProtKB-UniRule"/>
</dbReference>
<evidence type="ECO:0000256" key="3">
    <source>
        <dbReference type="ARBA" id="ARBA00022578"/>
    </source>
</evidence>
<feature type="compositionally biased region" description="Polar residues" evidence="7">
    <location>
        <begin position="75"/>
        <end position="84"/>
    </location>
</feature>
<comment type="similarity">
    <text evidence="2 6">Belongs to the transposase mutator family.</text>
</comment>
<evidence type="ECO:0000256" key="5">
    <source>
        <dbReference type="ARBA" id="ARBA00023172"/>
    </source>
</evidence>
<evidence type="ECO:0000313" key="9">
    <source>
        <dbReference type="Proteomes" id="UP000095495"/>
    </source>
</evidence>
<keyword evidence="6" id="KW-0814">Transposable element</keyword>
<dbReference type="EMBL" id="CYXV01000003">
    <property type="protein sequence ID" value="CUM83527.1"/>
    <property type="molecule type" value="Genomic_DNA"/>
</dbReference>
<dbReference type="PROSITE" id="PS01007">
    <property type="entry name" value="TRANSPOSASE_MUTATOR"/>
    <property type="match status" value="1"/>
</dbReference>
<evidence type="ECO:0000256" key="4">
    <source>
        <dbReference type="ARBA" id="ARBA00023125"/>
    </source>
</evidence>
<dbReference type="Proteomes" id="UP000095495">
    <property type="component" value="Unassembled WGS sequence"/>
</dbReference>
<evidence type="ECO:0000256" key="6">
    <source>
        <dbReference type="RuleBase" id="RU365089"/>
    </source>
</evidence>